<dbReference type="EMBL" id="MBDL01000014">
    <property type="protein sequence ID" value="ODA11904.1"/>
    <property type="molecule type" value="Genomic_DNA"/>
</dbReference>
<dbReference type="InterPro" id="IPR052372">
    <property type="entry name" value="YpjD/HemX"/>
</dbReference>
<feature type="transmembrane region" description="Helical" evidence="1">
    <location>
        <begin position="128"/>
        <end position="152"/>
    </location>
</feature>
<name>A0A1C3CT37_9GAMM</name>
<proteinExistence type="predicted"/>
<protein>
    <submittedName>
        <fullName evidence="3">Cytochrome C assembly protein</fullName>
    </submittedName>
</protein>
<dbReference type="AlphaFoldDB" id="A0A1C3CT37"/>
<feature type="transmembrane region" description="Helical" evidence="1">
    <location>
        <begin position="214"/>
        <end position="232"/>
    </location>
</feature>
<feature type="transmembrane region" description="Helical" evidence="1">
    <location>
        <begin position="36"/>
        <end position="54"/>
    </location>
</feature>
<dbReference type="Pfam" id="PF01578">
    <property type="entry name" value="Cytochrom_C_asm"/>
    <property type="match status" value="1"/>
</dbReference>
<dbReference type="GO" id="GO:0017004">
    <property type="term" value="P:cytochrome complex assembly"/>
    <property type="evidence" value="ECO:0007669"/>
    <property type="project" value="InterPro"/>
</dbReference>
<feature type="transmembrane region" description="Helical" evidence="1">
    <location>
        <begin position="244"/>
        <end position="263"/>
    </location>
</feature>
<keyword evidence="1" id="KW-0472">Membrane</keyword>
<evidence type="ECO:0000313" key="3">
    <source>
        <dbReference type="EMBL" id="ODA11904.1"/>
    </source>
</evidence>
<dbReference type="RefSeq" id="WP_068889691.1">
    <property type="nucleotide sequence ID" value="NZ_CBCRUU010000017.1"/>
</dbReference>
<dbReference type="Proteomes" id="UP000186553">
    <property type="component" value="Unassembled WGS sequence"/>
</dbReference>
<gene>
    <name evidence="3" type="ORF">BBP83_13180</name>
</gene>
<feature type="transmembrane region" description="Helical" evidence="1">
    <location>
        <begin position="179"/>
        <end position="202"/>
    </location>
</feature>
<evidence type="ECO:0000259" key="2">
    <source>
        <dbReference type="Pfam" id="PF01578"/>
    </source>
</evidence>
<keyword evidence="1" id="KW-1133">Transmembrane helix</keyword>
<feature type="transmembrane region" description="Helical" evidence="1">
    <location>
        <begin position="92"/>
        <end position="113"/>
    </location>
</feature>
<sequence>MISLPLVYTILALIAYTTSFWYLFMHLMSKRVPNHWFVGVILSLGLLLHAGVLYNDMLTPIGVNYNVFNIMSFTSSLMLLLSILFSTYRPVLPLALIGIPVAATGLILGFVFSKHDLFIAQNSFGLDIHIILSLSAYAVLLMATIHAVLLWFQDRELKNKQKRRVWVNLLPSFQVMESLLFDMLIAGFALLTLALGFGFFTIDNFFGQHLAHKTAFSIISWFIYGSLLIGHYKFGWRGQKAIRFTITGFFLLAVGFIGSKFVLEMILSR</sequence>
<dbReference type="STRING" id="1891224.BBP83_13180"/>
<feature type="domain" description="Cytochrome c assembly protein" evidence="2">
    <location>
        <begin position="43"/>
        <end position="266"/>
    </location>
</feature>
<feature type="transmembrane region" description="Helical" evidence="1">
    <location>
        <begin position="66"/>
        <end position="85"/>
    </location>
</feature>
<dbReference type="OrthoDB" id="9780793at2"/>
<organism evidence="3 4">
    <name type="scientific">Acinetobacter celticus</name>
    <dbReference type="NCBI Taxonomy" id="1891224"/>
    <lineage>
        <taxon>Bacteria</taxon>
        <taxon>Pseudomonadati</taxon>
        <taxon>Pseudomonadota</taxon>
        <taxon>Gammaproteobacteria</taxon>
        <taxon>Moraxellales</taxon>
        <taxon>Moraxellaceae</taxon>
        <taxon>Acinetobacter</taxon>
    </lineage>
</organism>
<dbReference type="PANTHER" id="PTHR38034">
    <property type="entry name" value="INNER MEMBRANE PROTEIN YPJD"/>
    <property type="match status" value="1"/>
</dbReference>
<accession>A0A1C3CT37</accession>
<evidence type="ECO:0000313" key="4">
    <source>
        <dbReference type="Proteomes" id="UP000186553"/>
    </source>
</evidence>
<evidence type="ECO:0000256" key="1">
    <source>
        <dbReference type="SAM" id="Phobius"/>
    </source>
</evidence>
<comment type="caution">
    <text evidence="3">The sequence shown here is derived from an EMBL/GenBank/DDBJ whole genome shotgun (WGS) entry which is preliminary data.</text>
</comment>
<reference evidence="3 4" key="1">
    <citation type="submission" date="2016-07" db="EMBL/GenBank/DDBJ databases">
        <title>Acinetobacter sp. ANC 4603.</title>
        <authorList>
            <person name="Radolfova-Krizova L."/>
            <person name="Nemec A."/>
        </authorList>
    </citation>
    <scope>NUCLEOTIDE SEQUENCE [LARGE SCALE GENOMIC DNA]</scope>
    <source>
        <strain evidence="3 4">ANC 4603</strain>
    </source>
</reference>
<dbReference type="GO" id="GO:0020037">
    <property type="term" value="F:heme binding"/>
    <property type="evidence" value="ECO:0007669"/>
    <property type="project" value="InterPro"/>
</dbReference>
<dbReference type="PANTHER" id="PTHR38034:SF1">
    <property type="entry name" value="INNER MEMBRANE PROTEIN YPJD"/>
    <property type="match status" value="1"/>
</dbReference>
<keyword evidence="4" id="KW-1185">Reference proteome</keyword>
<keyword evidence="1" id="KW-0812">Transmembrane</keyword>
<feature type="transmembrane region" description="Helical" evidence="1">
    <location>
        <begin position="6"/>
        <end position="24"/>
    </location>
</feature>
<dbReference type="InterPro" id="IPR002541">
    <property type="entry name" value="Cyt_c_assembly"/>
</dbReference>